<reference evidence="1 2" key="1">
    <citation type="journal article" date="2018" name="Nat. Biotechnol.">
        <title>A standardized bacterial taxonomy based on genome phylogeny substantially revises the tree of life.</title>
        <authorList>
            <person name="Parks D.H."/>
            <person name="Chuvochina M."/>
            <person name="Waite D.W."/>
            <person name="Rinke C."/>
            <person name="Skarshewski A."/>
            <person name="Chaumeil P.A."/>
            <person name="Hugenholtz P."/>
        </authorList>
    </citation>
    <scope>NUCLEOTIDE SEQUENCE [LARGE SCALE GENOMIC DNA]</scope>
    <source>
        <strain evidence="1">UBA11306</strain>
    </source>
</reference>
<dbReference type="EMBL" id="DQHO01000016">
    <property type="protein sequence ID" value="HCS93550.1"/>
    <property type="molecule type" value="Genomic_DNA"/>
</dbReference>
<dbReference type="InterPro" id="IPR038073">
    <property type="entry name" value="YkuJ-like_sf"/>
</dbReference>
<dbReference type="SUPFAM" id="SSF143567">
    <property type="entry name" value="YkuJ-like"/>
    <property type="match status" value="1"/>
</dbReference>
<evidence type="ECO:0000313" key="2">
    <source>
        <dbReference type="Proteomes" id="UP000262195"/>
    </source>
</evidence>
<name>A0A3D4S486_9ENTE</name>
<protein>
    <submittedName>
        <fullName evidence="1">DUF1797 domain-containing protein</fullName>
    </submittedName>
</protein>
<organism evidence="1 2">
    <name type="scientific">Bavariicoccus seileri</name>
    <dbReference type="NCBI Taxonomy" id="549685"/>
    <lineage>
        <taxon>Bacteria</taxon>
        <taxon>Bacillati</taxon>
        <taxon>Bacillota</taxon>
        <taxon>Bacilli</taxon>
        <taxon>Lactobacillales</taxon>
        <taxon>Enterococcaceae</taxon>
        <taxon>Bavariicoccus</taxon>
    </lineage>
</organism>
<dbReference type="Pfam" id="PF08796">
    <property type="entry name" value="DUF1797"/>
    <property type="match status" value="1"/>
</dbReference>
<dbReference type="AlphaFoldDB" id="A0A3D4S486"/>
<proteinExistence type="predicted"/>
<dbReference type="Gene3D" id="3.30.720.20">
    <property type="entry name" value="Protein of unknown function DUF1797"/>
    <property type="match status" value="1"/>
</dbReference>
<dbReference type="Proteomes" id="UP000262195">
    <property type="component" value="Unassembled WGS sequence"/>
</dbReference>
<dbReference type="STRING" id="1121105.GCA_000421665_00168"/>
<gene>
    <name evidence="1" type="ORF">DIW15_02430</name>
</gene>
<sequence length="76" mass="8965">MNMANSKLKEIISRIEKTMVADEPNRTRHFAHLGEEVCAVTYQPEENLFKLEDFKNQQTYQFDDIDLVAIEVYEIL</sequence>
<accession>A0A3D4S486</accession>
<evidence type="ECO:0000313" key="1">
    <source>
        <dbReference type="EMBL" id="HCS93550.1"/>
    </source>
</evidence>
<comment type="caution">
    <text evidence="1">The sequence shown here is derived from an EMBL/GenBank/DDBJ whole genome shotgun (WGS) entry which is preliminary data.</text>
</comment>
<dbReference type="InterPro" id="IPR014904">
    <property type="entry name" value="YkuJ-like"/>
</dbReference>